<feature type="region of interest" description="PtIM" evidence="7">
    <location>
        <begin position="249"/>
        <end position="329"/>
    </location>
</feature>
<evidence type="ECO:0000313" key="10">
    <source>
        <dbReference type="Proteomes" id="UP001165489"/>
    </source>
</evidence>
<comment type="catalytic activity">
    <reaction evidence="7">
        <text>ATP + H2O = ADP + phosphate + H(+)</text>
        <dbReference type="Rhea" id="RHEA:13065"/>
        <dbReference type="ChEBI" id="CHEBI:15377"/>
        <dbReference type="ChEBI" id="CHEBI:15378"/>
        <dbReference type="ChEBI" id="CHEBI:30616"/>
        <dbReference type="ChEBI" id="CHEBI:43474"/>
        <dbReference type="ChEBI" id="CHEBI:456216"/>
    </reaction>
</comment>
<keyword evidence="5 7" id="KW-0067">ATP-binding</keyword>
<keyword evidence="3 7" id="KW-0699">rRNA-binding</keyword>
<dbReference type="EMBL" id="JAKZGP010000012">
    <property type="protein sequence ID" value="MCH7409135.1"/>
    <property type="molecule type" value="Genomic_DNA"/>
</dbReference>
<feature type="domain" description="ABC transporter" evidence="8">
    <location>
        <begin position="8"/>
        <end position="267"/>
    </location>
</feature>
<comment type="subcellular location">
    <subcellularLocation>
        <location evidence="7">Cytoplasm</location>
    </subcellularLocation>
    <text evidence="7">Associates with ribosomes and polysomes.</text>
</comment>
<comment type="subunit">
    <text evidence="7">Monomer. Probably contacts ribosomal proteins L1, L5, L33 and S7, the 16S and 23S rRNA and the P-site containing tRNA(fMet).</text>
</comment>
<evidence type="ECO:0000313" key="9">
    <source>
        <dbReference type="EMBL" id="MCH7409135.1"/>
    </source>
</evidence>
<reference evidence="9" key="1">
    <citation type="submission" date="2022-03" db="EMBL/GenBank/DDBJ databases">
        <title>De novo assembled genomes of Belliella spp. (Cyclobacteriaceae) strains.</title>
        <authorList>
            <person name="Szabo A."/>
            <person name="Korponai K."/>
            <person name="Felfoldi T."/>
        </authorList>
    </citation>
    <scope>NUCLEOTIDE SEQUENCE</scope>
    <source>
        <strain evidence="9">DSM 111904</strain>
    </source>
</reference>
<keyword evidence="7" id="KW-0694">RNA-binding</keyword>
<dbReference type="NCBIfam" id="TIGR03719">
    <property type="entry name" value="ABC_ABC_ChvD"/>
    <property type="match status" value="1"/>
</dbReference>
<keyword evidence="7" id="KW-0378">Hydrolase</keyword>
<dbReference type="PANTHER" id="PTHR43858">
    <property type="entry name" value="ENERGY-DEPENDENT TRANSLATIONAL THROTTLE PROTEIN ETTA"/>
    <property type="match status" value="1"/>
</dbReference>
<comment type="function">
    <text evidence="7">A translation factor that gates the progression of the 70S ribosomal initiation complex (IC, containing tRNA(fMet) in the P-site) into the translation elongation cycle by using a mechanism sensitive to the ATP/ADP ratio. Binds to the 70S ribosome E-site where it modulates the state of the translating ribosome during subunit translocation. ATP hydrolysis probably frees it from the ribosome, which can enter the elongation phase.</text>
</comment>
<gene>
    <name evidence="7 9" type="primary">ettA</name>
    <name evidence="9" type="ORF">MM239_07005</name>
</gene>
<keyword evidence="6 7" id="KW-0810">Translation regulation</keyword>
<keyword evidence="10" id="KW-1185">Reference proteome</keyword>
<evidence type="ECO:0000256" key="3">
    <source>
        <dbReference type="ARBA" id="ARBA00022730"/>
    </source>
</evidence>
<comment type="domain">
    <text evidence="7">The P-site tRNA interaction motif (PtIM domain) probably interacts with the P-site tRNA(fMet) as well as the 23S rRNA.</text>
</comment>
<evidence type="ECO:0000256" key="2">
    <source>
        <dbReference type="ARBA" id="ARBA00022555"/>
    </source>
</evidence>
<keyword evidence="7" id="KW-0963">Cytoplasm</keyword>
<dbReference type="PANTHER" id="PTHR43858:SF1">
    <property type="entry name" value="ABC TRANSPORTER-RELATED PROTEIN"/>
    <property type="match status" value="1"/>
</dbReference>
<dbReference type="CDD" id="cd03221">
    <property type="entry name" value="ABCF_EF-3"/>
    <property type="match status" value="2"/>
</dbReference>
<keyword evidence="7" id="KW-0677">Repeat</keyword>
<dbReference type="PROSITE" id="PS00211">
    <property type="entry name" value="ABC_TRANSPORTER_1"/>
    <property type="match status" value="1"/>
</dbReference>
<dbReference type="RefSeq" id="WP_241347491.1">
    <property type="nucleotide sequence ID" value="NZ_JAKZGP010000012.1"/>
</dbReference>
<feature type="domain" description="ABC transporter" evidence="8">
    <location>
        <begin position="331"/>
        <end position="548"/>
    </location>
</feature>
<keyword evidence="2 7" id="KW-0820">tRNA-binding</keyword>
<keyword evidence="7" id="KW-0648">Protein biosynthesis</keyword>
<proteinExistence type="inferred from homology"/>
<dbReference type="SUPFAM" id="SSF52540">
    <property type="entry name" value="P-loop containing nucleoside triphosphate hydrolases"/>
    <property type="match status" value="2"/>
</dbReference>
<dbReference type="InterPro" id="IPR003439">
    <property type="entry name" value="ABC_transporter-like_ATP-bd"/>
</dbReference>
<dbReference type="Proteomes" id="UP001165489">
    <property type="component" value="Unassembled WGS sequence"/>
</dbReference>
<evidence type="ECO:0000256" key="6">
    <source>
        <dbReference type="ARBA" id="ARBA00022845"/>
    </source>
</evidence>
<protein>
    <recommendedName>
        <fullName evidence="7">Energy-dependent translational throttle protein EttA</fullName>
        <ecNumber evidence="7">3.6.1.-</ecNumber>
    </recommendedName>
    <alternativeName>
        <fullName evidence="7">Translational regulatory factor EttA</fullName>
    </alternativeName>
</protein>
<dbReference type="Gene3D" id="3.40.50.300">
    <property type="entry name" value="P-loop containing nucleotide triphosphate hydrolases"/>
    <property type="match status" value="2"/>
</dbReference>
<dbReference type="Pfam" id="PF00005">
    <property type="entry name" value="ABC_tran"/>
    <property type="match status" value="2"/>
</dbReference>
<comment type="caution">
    <text evidence="9">The sequence shown here is derived from an EMBL/GenBank/DDBJ whole genome shotgun (WGS) entry which is preliminary data.</text>
</comment>
<dbReference type="InterPro" id="IPR022374">
    <property type="entry name" value="EttA"/>
</dbReference>
<organism evidence="9 10">
    <name type="scientific">Belliella filtrata</name>
    <dbReference type="NCBI Taxonomy" id="2923435"/>
    <lineage>
        <taxon>Bacteria</taxon>
        <taxon>Pseudomonadati</taxon>
        <taxon>Bacteroidota</taxon>
        <taxon>Cytophagia</taxon>
        <taxon>Cytophagales</taxon>
        <taxon>Cyclobacteriaceae</taxon>
        <taxon>Belliella</taxon>
    </lineage>
</organism>
<dbReference type="EC" id="3.6.1.-" evidence="7"/>
<evidence type="ECO:0000256" key="5">
    <source>
        <dbReference type="ARBA" id="ARBA00022840"/>
    </source>
</evidence>
<comment type="domain">
    <text evidence="7">The arm domain is inserted in the first ABC transporter domain. Probably contacts ribosomal protein L1.</text>
</comment>
<evidence type="ECO:0000259" key="8">
    <source>
        <dbReference type="PROSITE" id="PS50893"/>
    </source>
</evidence>
<feature type="binding site" evidence="7">
    <location>
        <begin position="363"/>
        <end position="370"/>
    </location>
    <ligand>
        <name>ATP</name>
        <dbReference type="ChEBI" id="CHEBI:30616"/>
        <label>2</label>
    </ligand>
</feature>
<evidence type="ECO:0000256" key="7">
    <source>
        <dbReference type="HAMAP-Rule" id="MF_00847"/>
    </source>
</evidence>
<dbReference type="InterPro" id="IPR032781">
    <property type="entry name" value="ABC_tran_Xtn"/>
</dbReference>
<dbReference type="InterPro" id="IPR027417">
    <property type="entry name" value="P-loop_NTPase"/>
</dbReference>
<comment type="similarity">
    <text evidence="1 7">Belongs to the ABC transporter superfamily. ABCF family. Translational throttle EttA subfamily.</text>
</comment>
<dbReference type="NCBIfam" id="NF008775">
    <property type="entry name" value="PRK11819.1"/>
    <property type="match status" value="1"/>
</dbReference>
<dbReference type="InterPro" id="IPR003593">
    <property type="entry name" value="AAA+_ATPase"/>
</dbReference>
<name>A0ABS9UZE8_9BACT</name>
<dbReference type="Pfam" id="PF12848">
    <property type="entry name" value="ABC_tran_Xtn"/>
    <property type="match status" value="1"/>
</dbReference>
<comment type="caution">
    <text evidence="7">Lacks conserved residue(s) required for the propagation of feature annotation.</text>
</comment>
<evidence type="ECO:0000256" key="1">
    <source>
        <dbReference type="ARBA" id="ARBA00005868"/>
    </source>
</evidence>
<sequence>MSGEKIIFSMAGVSKIYPPQKRVLKDIYLSFFYGAKIGVLGLNGSGKSSLLKIIAGIDKEFQGEVVWSPGYSVGMLEQEPQLDPNKTVKDIVEEAVSETVNLLKEFEAINEQFMDPAIMEDPDAMDKLITKQGEVQEKLDAANAWELETMLEKAMDALRLPPSDAVIGNLSGGEKRRVSLCRLLLQEPDVLLLDEPTNHLDAESVHWLEQHLQHYKGTVIAVTHDRYFLDNVAGWILELDRGEGIPWKGNYSSWLDQKQSRLKQEEKTESKRQKTLERELEWIKMTPKARQAKGKARLSAYDKLISEEGKEKEAKLELYIPPGPRLGAKVIEVNGVSKAFGDKLLFEDLSFNLPQGGIVGIIGPNGAGKSTLFKLITGREKADAGNFEVGETVKLAYVDQEHDSLDPNKSVFESISGGNEIIKLGNKEMNSRAYVGKFNFTGSDQEKKVGVLSGGERNRVHLAMTLKEGGNLLLLDEPTNDLDVNTLRALEEALENFGGCAVIISHDRWFLDRICTHILAFEGDSQVYWFEGNFSDYEENKKKRLGDLTPRRIKYKPLR</sequence>
<dbReference type="InterPro" id="IPR017871">
    <property type="entry name" value="ABC_transporter-like_CS"/>
</dbReference>
<dbReference type="SMART" id="SM00382">
    <property type="entry name" value="AAA"/>
    <property type="match status" value="2"/>
</dbReference>
<dbReference type="HAMAP" id="MF_00847">
    <property type="entry name" value="EttA"/>
    <property type="match status" value="1"/>
</dbReference>
<keyword evidence="4 7" id="KW-0547">Nucleotide-binding</keyword>
<dbReference type="PROSITE" id="PS50893">
    <property type="entry name" value="ABC_TRANSPORTER_2"/>
    <property type="match status" value="2"/>
</dbReference>
<evidence type="ECO:0000256" key="4">
    <source>
        <dbReference type="ARBA" id="ARBA00022741"/>
    </source>
</evidence>
<accession>A0ABS9UZE8</accession>